<evidence type="ECO:0000256" key="1">
    <source>
        <dbReference type="SAM" id="MobiDB-lite"/>
    </source>
</evidence>
<feature type="region of interest" description="Disordered" evidence="1">
    <location>
        <begin position="96"/>
        <end position="117"/>
    </location>
</feature>
<protein>
    <submittedName>
        <fullName evidence="2">Uncharacterized protein</fullName>
    </submittedName>
</protein>
<dbReference type="EMBL" id="LAZR01038680">
    <property type="protein sequence ID" value="KKL18918.1"/>
    <property type="molecule type" value="Genomic_DNA"/>
</dbReference>
<proteinExistence type="predicted"/>
<organism evidence="2">
    <name type="scientific">marine sediment metagenome</name>
    <dbReference type="NCBI Taxonomy" id="412755"/>
    <lineage>
        <taxon>unclassified sequences</taxon>
        <taxon>metagenomes</taxon>
        <taxon>ecological metagenomes</taxon>
    </lineage>
</organism>
<name>A0A0F9E4E2_9ZZZZ</name>
<accession>A0A0F9E4E2</accession>
<gene>
    <name evidence="2" type="ORF">LCGC14_2470740</name>
</gene>
<sequence length="139" mass="15523">MRFPKINDVASELRDINKGDLEPEDADEGIDVRLQVYSNGSWAVRWGSSDYDQDHSGFWGASSVPGNNRRFDSKEIARDLIDQARDAFAEGAGFEEAPARVESRRQPSLPGFPDIPEKLDIQIPKMPMWEQIGGDMSPG</sequence>
<evidence type="ECO:0000313" key="2">
    <source>
        <dbReference type="EMBL" id="KKL18918.1"/>
    </source>
</evidence>
<dbReference type="AlphaFoldDB" id="A0A0F9E4E2"/>
<feature type="non-terminal residue" evidence="2">
    <location>
        <position position="139"/>
    </location>
</feature>
<comment type="caution">
    <text evidence="2">The sequence shown here is derived from an EMBL/GenBank/DDBJ whole genome shotgun (WGS) entry which is preliminary data.</text>
</comment>
<reference evidence="2" key="1">
    <citation type="journal article" date="2015" name="Nature">
        <title>Complex archaea that bridge the gap between prokaryotes and eukaryotes.</title>
        <authorList>
            <person name="Spang A."/>
            <person name="Saw J.H."/>
            <person name="Jorgensen S.L."/>
            <person name="Zaremba-Niedzwiedzka K."/>
            <person name="Martijn J."/>
            <person name="Lind A.E."/>
            <person name="van Eijk R."/>
            <person name="Schleper C."/>
            <person name="Guy L."/>
            <person name="Ettema T.J."/>
        </authorList>
    </citation>
    <scope>NUCLEOTIDE SEQUENCE</scope>
</reference>